<feature type="transmembrane region" description="Helical" evidence="1">
    <location>
        <begin position="12"/>
        <end position="35"/>
    </location>
</feature>
<accession>A0A1H6S3R6</accession>
<dbReference type="Proteomes" id="UP000198564">
    <property type="component" value="Unassembled WGS sequence"/>
</dbReference>
<sequence>MDFNIWSFIKDTLEAAGVIGGYVSISIIGVSLITYATRGKLSEYKQVGPSGFHPVIGALLGLIPGCGATIVVSSMYKNKKISFGGLFATFIATLGEGSFVLLGASDEASVVANLKAFFIVNLVGAVAAIVFGYLVDSVGINIPVKQIPVKTTQHDHHTSQATSLSQVIVDSIGFYLILAFSVFMLPGSLMALWGGDAPGYDTLFDQAAVLFSLVSIIYYVVHRFIYKEHNCLHDNSLRKALQHAVIDISTVIVYVFVGLFIANYIIDVLVGPETFDAWMTSSAFIVVAIAGIIGATPGCGGMISVAVAYLAIPNFPIAALITAGIATSGDGIFPLLVSNKKAAFVITALGLIVALIVGYAVLALSIEI</sequence>
<dbReference type="RefSeq" id="WP_091633349.1">
    <property type="nucleotide sequence ID" value="NZ_FNYW01000006.1"/>
</dbReference>
<feature type="transmembrane region" description="Helical" evidence="1">
    <location>
        <begin position="278"/>
        <end position="310"/>
    </location>
</feature>
<reference evidence="3" key="1">
    <citation type="submission" date="2016-10" db="EMBL/GenBank/DDBJ databases">
        <authorList>
            <person name="Varghese N."/>
            <person name="Submissions S."/>
        </authorList>
    </citation>
    <scope>NUCLEOTIDE SEQUENCE [LARGE SCALE GENOMIC DNA]</scope>
    <source>
        <strain evidence="3">DSM 25751</strain>
    </source>
</reference>
<dbReference type="Pfam" id="PF11449">
    <property type="entry name" value="ArsP_2"/>
    <property type="match status" value="1"/>
</dbReference>
<evidence type="ECO:0000256" key="1">
    <source>
        <dbReference type="SAM" id="Phobius"/>
    </source>
</evidence>
<gene>
    <name evidence="2" type="ORF">SAMN04488113_10617</name>
</gene>
<feature type="transmembrane region" description="Helical" evidence="1">
    <location>
        <begin position="207"/>
        <end position="225"/>
    </location>
</feature>
<keyword evidence="3" id="KW-1185">Reference proteome</keyword>
<dbReference type="NCBIfam" id="NF037962">
    <property type="entry name" value="arsenic_eff"/>
    <property type="match status" value="1"/>
</dbReference>
<dbReference type="EMBL" id="FNYW01000006">
    <property type="protein sequence ID" value="SEI62539.1"/>
    <property type="molecule type" value="Genomic_DNA"/>
</dbReference>
<keyword evidence="1" id="KW-0472">Membrane</keyword>
<proteinExistence type="predicted"/>
<dbReference type="InterPro" id="IPR021552">
    <property type="entry name" value="ArsP_2"/>
</dbReference>
<dbReference type="AlphaFoldDB" id="A0A1H6S3R6"/>
<feature type="transmembrane region" description="Helical" evidence="1">
    <location>
        <begin position="116"/>
        <end position="135"/>
    </location>
</feature>
<feature type="transmembrane region" description="Helical" evidence="1">
    <location>
        <begin position="343"/>
        <end position="366"/>
    </location>
</feature>
<feature type="transmembrane region" description="Helical" evidence="1">
    <location>
        <begin position="172"/>
        <end position="195"/>
    </location>
</feature>
<feature type="transmembrane region" description="Helical" evidence="1">
    <location>
        <begin position="83"/>
        <end position="104"/>
    </location>
</feature>
<evidence type="ECO:0000313" key="3">
    <source>
        <dbReference type="Proteomes" id="UP000198564"/>
    </source>
</evidence>
<name>A0A1H6S3R6_9LACT</name>
<keyword evidence="1" id="KW-0812">Transmembrane</keyword>
<organism evidence="2 3">
    <name type="scientific">Alkalibacterium gilvum</name>
    <dbReference type="NCBI Taxonomy" id="1130080"/>
    <lineage>
        <taxon>Bacteria</taxon>
        <taxon>Bacillati</taxon>
        <taxon>Bacillota</taxon>
        <taxon>Bacilli</taxon>
        <taxon>Lactobacillales</taxon>
        <taxon>Carnobacteriaceae</taxon>
        <taxon>Alkalibacterium</taxon>
    </lineage>
</organism>
<dbReference type="STRING" id="1130080.SAMN04488113_10617"/>
<feature type="transmembrane region" description="Helical" evidence="1">
    <location>
        <begin position="55"/>
        <end position="76"/>
    </location>
</feature>
<keyword evidence="1" id="KW-1133">Transmembrane helix</keyword>
<evidence type="ECO:0000313" key="2">
    <source>
        <dbReference type="EMBL" id="SEI62539.1"/>
    </source>
</evidence>
<protein>
    <submittedName>
        <fullName evidence="2">Putative, 10TM heavy-metal exporter</fullName>
    </submittedName>
</protein>
<dbReference type="OrthoDB" id="9783550at2"/>
<feature type="transmembrane region" description="Helical" evidence="1">
    <location>
        <begin position="245"/>
        <end position="266"/>
    </location>
</feature>